<keyword evidence="4 11" id="KW-0808">Transferase</keyword>
<protein>
    <recommendedName>
        <fullName evidence="11">Peptidoglycan glycosyltransferase RodA</fullName>
        <shortName evidence="11">PGT</shortName>
        <ecNumber evidence="11">2.4.99.28</ecNumber>
    </recommendedName>
    <alternativeName>
        <fullName evidence="11">Cell elongation protein RodA</fullName>
    </alternativeName>
    <alternativeName>
        <fullName evidence="11">Cell wall polymerase</fullName>
    </alternativeName>
    <alternativeName>
        <fullName evidence="11">Peptidoglycan polymerase</fullName>
        <shortName evidence="11">PG polymerase</shortName>
    </alternativeName>
</protein>
<comment type="catalytic activity">
    <reaction evidence="11">
        <text>[GlcNAc-(1-&gt;4)-Mur2Ac(oyl-L-Ala-gamma-D-Glu-L-Lys-D-Ala-D-Ala)](n)-di-trans,octa-cis-undecaprenyl diphosphate + beta-D-GlcNAc-(1-&gt;4)-Mur2Ac(oyl-L-Ala-gamma-D-Glu-L-Lys-D-Ala-D-Ala)-di-trans,octa-cis-undecaprenyl diphosphate = [GlcNAc-(1-&gt;4)-Mur2Ac(oyl-L-Ala-gamma-D-Glu-L-Lys-D-Ala-D-Ala)](n+1)-di-trans,octa-cis-undecaprenyl diphosphate + di-trans,octa-cis-undecaprenyl diphosphate + H(+)</text>
        <dbReference type="Rhea" id="RHEA:23708"/>
        <dbReference type="Rhea" id="RHEA-COMP:9602"/>
        <dbReference type="Rhea" id="RHEA-COMP:9603"/>
        <dbReference type="ChEBI" id="CHEBI:15378"/>
        <dbReference type="ChEBI" id="CHEBI:58405"/>
        <dbReference type="ChEBI" id="CHEBI:60033"/>
        <dbReference type="ChEBI" id="CHEBI:78435"/>
        <dbReference type="EC" id="2.4.99.28"/>
    </reaction>
</comment>
<dbReference type="GO" id="GO:0005886">
    <property type="term" value="C:plasma membrane"/>
    <property type="evidence" value="ECO:0007669"/>
    <property type="project" value="UniProtKB-SubCell"/>
</dbReference>
<feature type="transmembrane region" description="Helical" evidence="11">
    <location>
        <begin position="301"/>
        <end position="326"/>
    </location>
</feature>
<keyword evidence="7 11" id="KW-0573">Peptidoglycan synthesis</keyword>
<dbReference type="GO" id="GO:0009252">
    <property type="term" value="P:peptidoglycan biosynthetic process"/>
    <property type="evidence" value="ECO:0007669"/>
    <property type="project" value="UniProtKB-UniRule"/>
</dbReference>
<feature type="transmembrane region" description="Helical" evidence="11">
    <location>
        <begin position="140"/>
        <end position="156"/>
    </location>
</feature>
<evidence type="ECO:0000256" key="9">
    <source>
        <dbReference type="ARBA" id="ARBA00023136"/>
    </source>
</evidence>
<evidence type="ECO:0000256" key="6">
    <source>
        <dbReference type="ARBA" id="ARBA00022960"/>
    </source>
</evidence>
<dbReference type="Proteomes" id="UP000662904">
    <property type="component" value="Chromosome"/>
</dbReference>
<evidence type="ECO:0000256" key="10">
    <source>
        <dbReference type="ARBA" id="ARBA00023316"/>
    </source>
</evidence>
<comment type="function">
    <text evidence="11">Peptidoglycan polymerase that is essential for cell wall elongation.</text>
</comment>
<dbReference type="HAMAP" id="MF_02079">
    <property type="entry name" value="PGT_RodA"/>
    <property type="match status" value="1"/>
</dbReference>
<organism evidence="12 13">
    <name type="scientific">Koleobacter methoxysyntrophicus</name>
    <dbReference type="NCBI Taxonomy" id="2751313"/>
    <lineage>
        <taxon>Bacteria</taxon>
        <taxon>Bacillati</taxon>
        <taxon>Bacillota</taxon>
        <taxon>Clostridia</taxon>
        <taxon>Koleobacterales</taxon>
        <taxon>Koleobacteraceae</taxon>
        <taxon>Koleobacter</taxon>
    </lineage>
</organism>
<dbReference type="GO" id="GO:0015648">
    <property type="term" value="F:lipid-linked peptidoglycan transporter activity"/>
    <property type="evidence" value="ECO:0007669"/>
    <property type="project" value="TreeGrafter"/>
</dbReference>
<keyword evidence="9 11" id="KW-0472">Membrane</keyword>
<proteinExistence type="inferred from homology"/>
<dbReference type="InterPro" id="IPR001182">
    <property type="entry name" value="FtsW/RodA"/>
</dbReference>
<keyword evidence="6 11" id="KW-0133">Cell shape</keyword>
<feature type="transmembrane region" description="Helical" evidence="11">
    <location>
        <begin position="50"/>
        <end position="68"/>
    </location>
</feature>
<evidence type="ECO:0000313" key="13">
    <source>
        <dbReference type="Proteomes" id="UP000662904"/>
    </source>
</evidence>
<reference evidence="12" key="1">
    <citation type="submission" date="2020-07" db="EMBL/GenBank/DDBJ databases">
        <title>Koleobacter methoxysyntrophicus gen. nov., sp. nov., a novel anaerobic bacterium isolated from deep subsurface oil field and proposal of Koleobacterales ord. nov. in the phylum Firmicutes.</title>
        <authorList>
            <person name="Sakamoto S."/>
            <person name="Tamaki H."/>
        </authorList>
    </citation>
    <scope>NUCLEOTIDE SEQUENCE</scope>
    <source>
        <strain evidence="12">NRmbB1</strain>
    </source>
</reference>
<feature type="transmembrane region" description="Helical" evidence="11">
    <location>
        <begin position="185"/>
        <end position="203"/>
    </location>
</feature>
<evidence type="ECO:0000256" key="1">
    <source>
        <dbReference type="ARBA" id="ARBA00004141"/>
    </source>
</evidence>
<gene>
    <name evidence="12" type="primary">mrdB</name>
    <name evidence="11" type="synonym">rodA</name>
    <name evidence="12" type="ORF">H0A61_01908</name>
</gene>
<dbReference type="PANTHER" id="PTHR30474:SF1">
    <property type="entry name" value="PEPTIDOGLYCAN GLYCOSYLTRANSFERASE MRDB"/>
    <property type="match status" value="1"/>
</dbReference>
<keyword evidence="13" id="KW-1185">Reference proteome</keyword>
<keyword evidence="8 11" id="KW-1133">Transmembrane helix</keyword>
<accession>A0A8A0RQ61</accession>
<dbReference type="GO" id="GO:0071555">
    <property type="term" value="P:cell wall organization"/>
    <property type="evidence" value="ECO:0007669"/>
    <property type="project" value="UniProtKB-KW"/>
</dbReference>
<evidence type="ECO:0000256" key="2">
    <source>
        <dbReference type="ARBA" id="ARBA00022475"/>
    </source>
</evidence>
<dbReference type="KEGG" id="kme:H0A61_01908"/>
<keyword evidence="10 11" id="KW-0961">Cell wall biogenesis/degradation</keyword>
<feature type="transmembrane region" description="Helical" evidence="11">
    <location>
        <begin position="162"/>
        <end position="180"/>
    </location>
</feature>
<comment type="subcellular location">
    <subcellularLocation>
        <location evidence="11">Cell membrane</location>
        <topology evidence="11">Multi-pass membrane protein</topology>
    </subcellularLocation>
    <subcellularLocation>
        <location evidence="1">Membrane</location>
        <topology evidence="1">Multi-pass membrane protein</topology>
    </subcellularLocation>
</comment>
<dbReference type="Pfam" id="PF01098">
    <property type="entry name" value="FTSW_RODA_SPOVE"/>
    <property type="match status" value="1"/>
</dbReference>
<dbReference type="UniPathway" id="UPA00219"/>
<feature type="transmembrane region" description="Helical" evidence="11">
    <location>
        <begin position="109"/>
        <end position="128"/>
    </location>
</feature>
<dbReference type="EMBL" id="CP059066">
    <property type="protein sequence ID" value="QSQ09537.1"/>
    <property type="molecule type" value="Genomic_DNA"/>
</dbReference>
<dbReference type="NCBIfam" id="TIGR02210">
    <property type="entry name" value="rodA_shape"/>
    <property type="match status" value="1"/>
</dbReference>
<sequence>MIDKRLFKRLDYPFLILVILITALGIVIISSATHANPFTGGDYHFVKMQLIWFLLGLGVMIVVISIDYRTFGRLSNIIYGVNIILLLLVLLIAKPTMGAARWISVGPFRFQPSEFAKIAVILTLARYLEKKEGKINNVKELLLLLIYVGIPTAMIMKQPDLGTSLVLIAIFFGMIFIGGVNFKLILGLISSGIFLAPIMWSFLKTYQKKRILVFLNPNMDPLGAGYHVIQSKIAVGSGGFLGKGLYQGTQNQLNFLPEQHTDFIFSVLGEELGFVGGAFLLILYMLLILRGLHLATKSRDMYGMLIIIGVIVMFTFHIFINIGMTIGIMPVTGLPLPFMSYGGSSFLSNMIAVGLVLNVGMRRYKILF</sequence>
<dbReference type="GO" id="GO:0051301">
    <property type="term" value="P:cell division"/>
    <property type="evidence" value="ECO:0007669"/>
    <property type="project" value="InterPro"/>
</dbReference>
<dbReference type="PANTHER" id="PTHR30474">
    <property type="entry name" value="CELL CYCLE PROTEIN"/>
    <property type="match status" value="1"/>
</dbReference>
<feature type="transmembrane region" description="Helical" evidence="11">
    <location>
        <begin position="338"/>
        <end position="359"/>
    </location>
</feature>
<dbReference type="RefSeq" id="WP_206706892.1">
    <property type="nucleotide sequence ID" value="NZ_CP059066.1"/>
</dbReference>
<dbReference type="PROSITE" id="PS00428">
    <property type="entry name" value="FTSW_RODA_SPOVE"/>
    <property type="match status" value="1"/>
</dbReference>
<feature type="transmembrane region" description="Helical" evidence="11">
    <location>
        <begin position="272"/>
        <end position="289"/>
    </location>
</feature>
<feature type="transmembrane region" description="Helical" evidence="11">
    <location>
        <begin position="12"/>
        <end position="30"/>
    </location>
</feature>
<dbReference type="GO" id="GO:0008955">
    <property type="term" value="F:peptidoglycan glycosyltransferase activity"/>
    <property type="evidence" value="ECO:0007669"/>
    <property type="project" value="UniProtKB-UniRule"/>
</dbReference>
<dbReference type="GO" id="GO:0032153">
    <property type="term" value="C:cell division site"/>
    <property type="evidence" value="ECO:0007669"/>
    <property type="project" value="TreeGrafter"/>
</dbReference>
<evidence type="ECO:0000256" key="7">
    <source>
        <dbReference type="ARBA" id="ARBA00022984"/>
    </source>
</evidence>
<comment type="similarity">
    <text evidence="11">Belongs to the SEDS family. MrdB/RodA subfamily.</text>
</comment>
<evidence type="ECO:0000256" key="5">
    <source>
        <dbReference type="ARBA" id="ARBA00022692"/>
    </source>
</evidence>
<evidence type="ECO:0000256" key="11">
    <source>
        <dbReference type="HAMAP-Rule" id="MF_02079"/>
    </source>
</evidence>
<evidence type="ECO:0000313" key="12">
    <source>
        <dbReference type="EMBL" id="QSQ09537.1"/>
    </source>
</evidence>
<dbReference type="GO" id="GO:0008360">
    <property type="term" value="P:regulation of cell shape"/>
    <property type="evidence" value="ECO:0007669"/>
    <property type="project" value="UniProtKB-KW"/>
</dbReference>
<keyword evidence="5 11" id="KW-0812">Transmembrane</keyword>
<dbReference type="InterPro" id="IPR011923">
    <property type="entry name" value="RodA/MrdB"/>
</dbReference>
<dbReference type="EC" id="2.4.99.28" evidence="11"/>
<evidence type="ECO:0000256" key="8">
    <source>
        <dbReference type="ARBA" id="ARBA00022989"/>
    </source>
</evidence>
<keyword evidence="2 11" id="KW-1003">Cell membrane</keyword>
<comment type="pathway">
    <text evidence="11">Cell wall biogenesis; peptidoglycan biosynthesis.</text>
</comment>
<name>A0A8A0RQ61_9FIRM</name>
<evidence type="ECO:0000256" key="3">
    <source>
        <dbReference type="ARBA" id="ARBA00022676"/>
    </source>
</evidence>
<keyword evidence="3 11" id="KW-0328">Glycosyltransferase</keyword>
<evidence type="ECO:0000256" key="4">
    <source>
        <dbReference type="ARBA" id="ARBA00022679"/>
    </source>
</evidence>
<feature type="transmembrane region" description="Helical" evidence="11">
    <location>
        <begin position="77"/>
        <end position="97"/>
    </location>
</feature>
<dbReference type="InterPro" id="IPR018365">
    <property type="entry name" value="Cell_cycle_FtsW-rel_CS"/>
</dbReference>
<dbReference type="AlphaFoldDB" id="A0A8A0RQ61"/>